<evidence type="ECO:0000313" key="3">
    <source>
        <dbReference type="Proteomes" id="UP000828390"/>
    </source>
</evidence>
<keyword evidence="3" id="KW-1185">Reference proteome</keyword>
<feature type="region of interest" description="Disordered" evidence="1">
    <location>
        <begin position="1"/>
        <end position="43"/>
    </location>
</feature>
<evidence type="ECO:0000313" key="2">
    <source>
        <dbReference type="EMBL" id="KAH3783758.1"/>
    </source>
</evidence>
<evidence type="ECO:0000256" key="1">
    <source>
        <dbReference type="SAM" id="MobiDB-lite"/>
    </source>
</evidence>
<dbReference type="OrthoDB" id="10357157at2759"/>
<organism evidence="2 3">
    <name type="scientific">Dreissena polymorpha</name>
    <name type="common">Zebra mussel</name>
    <name type="synonym">Mytilus polymorpha</name>
    <dbReference type="NCBI Taxonomy" id="45954"/>
    <lineage>
        <taxon>Eukaryota</taxon>
        <taxon>Metazoa</taxon>
        <taxon>Spiralia</taxon>
        <taxon>Lophotrochozoa</taxon>
        <taxon>Mollusca</taxon>
        <taxon>Bivalvia</taxon>
        <taxon>Autobranchia</taxon>
        <taxon>Heteroconchia</taxon>
        <taxon>Euheterodonta</taxon>
        <taxon>Imparidentia</taxon>
        <taxon>Neoheterodontei</taxon>
        <taxon>Myida</taxon>
        <taxon>Dreissenoidea</taxon>
        <taxon>Dreissenidae</taxon>
        <taxon>Dreissena</taxon>
    </lineage>
</organism>
<dbReference type="Proteomes" id="UP000828390">
    <property type="component" value="Unassembled WGS sequence"/>
</dbReference>
<gene>
    <name evidence="2" type="ORF">DPMN_161706</name>
</gene>
<feature type="region of interest" description="Disordered" evidence="1">
    <location>
        <begin position="58"/>
        <end position="102"/>
    </location>
</feature>
<accession>A0A9D4EQ77</accession>
<feature type="region of interest" description="Disordered" evidence="1">
    <location>
        <begin position="177"/>
        <end position="200"/>
    </location>
</feature>
<feature type="compositionally biased region" description="Polar residues" evidence="1">
    <location>
        <begin position="377"/>
        <end position="408"/>
    </location>
</feature>
<dbReference type="AlphaFoldDB" id="A0A9D4EQ77"/>
<dbReference type="EMBL" id="JAIWYP010000008">
    <property type="protein sequence ID" value="KAH3783758.1"/>
    <property type="molecule type" value="Genomic_DNA"/>
</dbReference>
<feature type="region of interest" description="Disordered" evidence="1">
    <location>
        <begin position="434"/>
        <end position="511"/>
    </location>
</feature>
<name>A0A9D4EQ77_DREPO</name>
<reference evidence="2" key="2">
    <citation type="submission" date="2020-11" db="EMBL/GenBank/DDBJ databases">
        <authorList>
            <person name="McCartney M.A."/>
            <person name="Auch B."/>
            <person name="Kono T."/>
            <person name="Mallez S."/>
            <person name="Becker A."/>
            <person name="Gohl D.M."/>
            <person name="Silverstein K.A.T."/>
            <person name="Koren S."/>
            <person name="Bechman K.B."/>
            <person name="Herman A."/>
            <person name="Abrahante J.E."/>
            <person name="Garbe J."/>
        </authorList>
    </citation>
    <scope>NUCLEOTIDE SEQUENCE</scope>
    <source>
        <strain evidence="2">Duluth1</strain>
        <tissue evidence="2">Whole animal</tissue>
    </source>
</reference>
<protein>
    <submittedName>
        <fullName evidence="2">Uncharacterized protein</fullName>
    </submittedName>
</protein>
<feature type="compositionally biased region" description="Basic and acidic residues" evidence="1">
    <location>
        <begin position="34"/>
        <end position="43"/>
    </location>
</feature>
<sequence length="544" mass="59807">MSTAQGSPSAGPGVHDYQPKHRDFVRNTYSYDPNKSEFKPSQYKHEYISYKPANIGIYGEKERTAKPRDPPPKPISRPSKQVPRTTFNSYGGPRGPDIPTGAIGPEYRYPEYQYTHYKPTTYEPVKYNGDFIAGKTYHWDENSFKPVSGTEKYQLTENNYGGFRHFHFGDINDPISAKGSQGGTQEKKIPAEKARKATPKKPEVKAVPVIAAVAAVPVAKSGPKTFFTTGTQYQQTESITQMTQTIVNTVKSTGIQYETSQTRAFGTQVEQQSLTSTGIQTDTPSPSPQVAPLVMAGNITSKVEMKTQGVQCSEPKTTVKTEARGTQYDQTPVSSRHLPRETDIYPVSNPEEKRRESPVYRAQRTQSPEVVPIIAATSFQRNASQKPASPQTKTKSPSPRSDPTPQKSLSRDSRWTPSPEVPLVVPVVTKDASVAKAKTPAQAKPDLPEDRHPSPKAPVSLPKALPVLDSPPSAVTAEQQPVVQSKPPKVFVQPKTENVKDAPNHPKRSRLPPEITAHIEAYNSVHTNAITGSLPSMQRSMALT</sequence>
<proteinExistence type="predicted"/>
<feature type="compositionally biased region" description="Basic and acidic residues" evidence="1">
    <location>
        <begin position="185"/>
        <end position="200"/>
    </location>
</feature>
<comment type="caution">
    <text evidence="2">The sequence shown here is derived from an EMBL/GenBank/DDBJ whole genome shotgun (WGS) entry which is preliminary data.</text>
</comment>
<reference evidence="2" key="1">
    <citation type="journal article" date="2019" name="bioRxiv">
        <title>The Genome of the Zebra Mussel, Dreissena polymorpha: A Resource for Invasive Species Research.</title>
        <authorList>
            <person name="McCartney M.A."/>
            <person name="Auch B."/>
            <person name="Kono T."/>
            <person name="Mallez S."/>
            <person name="Zhang Y."/>
            <person name="Obille A."/>
            <person name="Becker A."/>
            <person name="Abrahante J.E."/>
            <person name="Garbe J."/>
            <person name="Badalamenti J.P."/>
            <person name="Herman A."/>
            <person name="Mangelson H."/>
            <person name="Liachko I."/>
            <person name="Sullivan S."/>
            <person name="Sone E.D."/>
            <person name="Koren S."/>
            <person name="Silverstein K.A.T."/>
            <person name="Beckman K.B."/>
            <person name="Gohl D.M."/>
        </authorList>
    </citation>
    <scope>NUCLEOTIDE SEQUENCE</scope>
    <source>
        <strain evidence="2">Duluth1</strain>
        <tissue evidence="2">Whole animal</tissue>
    </source>
</reference>
<feature type="compositionally biased region" description="Basic and acidic residues" evidence="1">
    <location>
        <begin position="59"/>
        <end position="71"/>
    </location>
</feature>
<feature type="region of interest" description="Disordered" evidence="1">
    <location>
        <begin position="311"/>
        <end position="422"/>
    </location>
</feature>